<dbReference type="PANTHER" id="PTHR43876">
    <property type="entry name" value="UBIQUINONE BIOSYNTHESIS MONOOXYGENASE COQ6, MITOCHONDRIAL"/>
    <property type="match status" value="1"/>
</dbReference>
<dbReference type="FunFam" id="3.50.50.60:FF:000086">
    <property type="entry name" value="Ubiquinone biosynthesis monooxygenase COQ6, mitochondrial"/>
    <property type="match status" value="1"/>
</dbReference>
<dbReference type="Gene3D" id="3.50.50.60">
    <property type="entry name" value="FAD/NAD(P)-binding domain"/>
    <property type="match status" value="2"/>
</dbReference>
<keyword evidence="6 12" id="KW-0274">FAD</keyword>
<dbReference type="InterPro" id="IPR002938">
    <property type="entry name" value="FAD-bd"/>
</dbReference>
<dbReference type="Pfam" id="PF01494">
    <property type="entry name" value="FAD_binding_3"/>
    <property type="match status" value="2"/>
</dbReference>
<comment type="catalytic activity">
    <reaction evidence="12">
        <text>a 4-hydroxy-3-(all-trans-polyprenyl)benzoate + 2 reduced [2Fe-2S]-[ferredoxin] + O2 + 2 H(+) = a 3,4-dihydroxy-5-(all-trans-polyprenyl)benzoate + 2 oxidized [2Fe-2S]-[ferredoxin] + H2O</text>
        <dbReference type="Rhea" id="RHEA:81195"/>
        <dbReference type="Rhea" id="RHEA-COMP:9514"/>
        <dbReference type="Rhea" id="RHEA-COMP:10000"/>
        <dbReference type="Rhea" id="RHEA-COMP:10001"/>
        <dbReference type="Rhea" id="RHEA-COMP:10930"/>
        <dbReference type="ChEBI" id="CHEBI:15377"/>
        <dbReference type="ChEBI" id="CHEBI:15378"/>
        <dbReference type="ChEBI" id="CHEBI:15379"/>
        <dbReference type="ChEBI" id="CHEBI:33737"/>
        <dbReference type="ChEBI" id="CHEBI:33738"/>
        <dbReference type="ChEBI" id="CHEBI:64694"/>
        <dbReference type="ChEBI" id="CHEBI:78396"/>
        <dbReference type="EC" id="1.14.15.45"/>
    </reaction>
</comment>
<dbReference type="InterPro" id="IPR051205">
    <property type="entry name" value="UbiH/COQ6_monooxygenase"/>
</dbReference>
<evidence type="ECO:0000313" key="14">
    <source>
        <dbReference type="EMBL" id="CAH1792581.1"/>
    </source>
</evidence>
<reference evidence="14" key="1">
    <citation type="submission" date="2022-03" db="EMBL/GenBank/DDBJ databases">
        <authorList>
            <person name="Martin C."/>
        </authorList>
    </citation>
    <scope>NUCLEOTIDE SEQUENCE</scope>
</reference>
<dbReference type="FunFam" id="3.50.50.60:FF:000021">
    <property type="entry name" value="Ubiquinone biosynthesis monooxygenase COQ6"/>
    <property type="match status" value="1"/>
</dbReference>
<dbReference type="EMBL" id="CAIIXF020000008">
    <property type="protein sequence ID" value="CAH1792581.1"/>
    <property type="molecule type" value="Genomic_DNA"/>
</dbReference>
<protein>
    <recommendedName>
        <fullName evidence="12">Ubiquinone biosynthesis monooxygenase COQ6, mitochondrial</fullName>
        <ecNumber evidence="12">1.14.15.45</ecNumber>
    </recommendedName>
    <alternativeName>
        <fullName evidence="12">2-methoxy-6-polyprenolphenol 4-hydroxylase</fullName>
        <ecNumber evidence="12">1.14.15.46</ecNumber>
    </alternativeName>
</protein>
<comment type="subunit">
    <text evidence="12">Component of a multi-subunit COQ enzyme complex.</text>
</comment>
<comment type="caution">
    <text evidence="14">The sequence shown here is derived from an EMBL/GenBank/DDBJ whole genome shotgun (WGS) entry which is preliminary data.</text>
</comment>
<keyword evidence="11 12" id="KW-0472">Membrane</keyword>
<evidence type="ECO:0000256" key="1">
    <source>
        <dbReference type="ARBA" id="ARBA00001974"/>
    </source>
</evidence>
<dbReference type="InterPro" id="IPR036188">
    <property type="entry name" value="FAD/NAD-bd_sf"/>
</dbReference>
<comment type="similarity">
    <text evidence="2 12">Belongs to the UbiH/COQ6 family.</text>
</comment>
<keyword evidence="4 12" id="KW-0831">Ubiquinone biosynthesis</keyword>
<evidence type="ECO:0000256" key="3">
    <source>
        <dbReference type="ARBA" id="ARBA00022630"/>
    </source>
</evidence>
<gene>
    <name evidence="14" type="ORF">OFUS_LOCUS17529</name>
</gene>
<feature type="domain" description="FAD-binding" evidence="13">
    <location>
        <begin position="45"/>
        <end position="291"/>
    </location>
</feature>
<dbReference type="SUPFAM" id="SSF51905">
    <property type="entry name" value="FAD/NAD(P)-binding domain"/>
    <property type="match status" value="1"/>
</dbReference>
<dbReference type="GO" id="GO:0016712">
    <property type="term" value="F:oxidoreductase activity, acting on paired donors, with incorporation or reduction of molecular oxygen, reduced flavin or flavoprotein as one donor, and incorporation of one atom of oxygen"/>
    <property type="evidence" value="ECO:0007669"/>
    <property type="project" value="UniProtKB-UniRule"/>
</dbReference>
<dbReference type="FunFam" id="3.30.9.10:FF:000111">
    <property type="entry name" value="Ubiquinone biosynthesis monooxygenase COQ6, mitochondrial"/>
    <property type="match status" value="1"/>
</dbReference>
<feature type="domain" description="FAD-binding" evidence="13">
    <location>
        <begin position="365"/>
        <end position="430"/>
    </location>
</feature>
<dbReference type="PRINTS" id="PR00420">
    <property type="entry name" value="RNGMNOXGNASE"/>
</dbReference>
<evidence type="ECO:0000256" key="2">
    <source>
        <dbReference type="ARBA" id="ARBA00005349"/>
    </source>
</evidence>
<organism evidence="14 15">
    <name type="scientific">Owenia fusiformis</name>
    <name type="common">Polychaete worm</name>
    <dbReference type="NCBI Taxonomy" id="6347"/>
    <lineage>
        <taxon>Eukaryota</taxon>
        <taxon>Metazoa</taxon>
        <taxon>Spiralia</taxon>
        <taxon>Lophotrochozoa</taxon>
        <taxon>Annelida</taxon>
        <taxon>Polychaeta</taxon>
        <taxon>Sedentaria</taxon>
        <taxon>Canalipalpata</taxon>
        <taxon>Sabellida</taxon>
        <taxon>Oweniida</taxon>
        <taxon>Oweniidae</taxon>
        <taxon>Owenia</taxon>
    </lineage>
</organism>
<dbReference type="PANTHER" id="PTHR43876:SF7">
    <property type="entry name" value="UBIQUINONE BIOSYNTHESIS MONOOXYGENASE COQ6, MITOCHONDRIAL"/>
    <property type="match status" value="1"/>
</dbReference>
<keyword evidence="5 12" id="KW-0999">Mitochondrion inner membrane</keyword>
<keyword evidence="7" id="KW-0809">Transit peptide</keyword>
<dbReference type="NCBIfam" id="TIGR01989">
    <property type="entry name" value="COQ6"/>
    <property type="match status" value="1"/>
</dbReference>
<dbReference type="GO" id="GO:0071949">
    <property type="term" value="F:FAD binding"/>
    <property type="evidence" value="ECO:0007669"/>
    <property type="project" value="InterPro"/>
</dbReference>
<accession>A0A8S4PHL4</accession>
<dbReference type="InterPro" id="IPR010971">
    <property type="entry name" value="UbiH/COQ6"/>
</dbReference>
<dbReference type="GO" id="GO:0031314">
    <property type="term" value="C:extrinsic component of mitochondrial inner membrane"/>
    <property type="evidence" value="ECO:0007669"/>
    <property type="project" value="UniProtKB-UniRule"/>
</dbReference>
<dbReference type="Proteomes" id="UP000749559">
    <property type="component" value="Unassembled WGS sequence"/>
</dbReference>
<proteinExistence type="inferred from homology"/>
<dbReference type="NCBIfam" id="TIGR01988">
    <property type="entry name" value="Ubi-OHases"/>
    <property type="match status" value="1"/>
</dbReference>
<evidence type="ECO:0000256" key="4">
    <source>
        <dbReference type="ARBA" id="ARBA00022688"/>
    </source>
</evidence>
<dbReference type="InterPro" id="IPR000689">
    <property type="entry name" value="UbQ_mOase_COQ6"/>
</dbReference>
<comment type="function">
    <text evidence="12">FAD-dependent monooxygenase required for two non-consecutive steps during ubiquinone biosynthesis. Required for the C5-ring hydroxylation during ubiquinone biosynthesis by catalyzing the hydroxylation of 4-hydroxy-3-(all-trans-polyprenyl)benzoic acid to 3,4-dihydroxy-5-(all-trans-polyprenyl)benzoic acid. Also acts downstream of coq4, for the C1-hydroxylation during ubiquinone biosynthesis by catalyzing the hydroxylation of 2-methoxy-6-(all-trans-polyprenyl)phenol to 2-methoxy-6-(all-trans-polyprenyl)benzene-1,4-diol. The electrons required for the hydroxylation reaction are funneled indirectly to coq6 from NADPH via a ferredoxin/ferredoxin reductase system.</text>
</comment>
<evidence type="ECO:0000313" key="15">
    <source>
        <dbReference type="Proteomes" id="UP000749559"/>
    </source>
</evidence>
<dbReference type="EC" id="1.14.15.45" evidence="12"/>
<comment type="pathway">
    <text evidence="12">Cofactor biosynthesis; ubiquinone biosynthesis.</text>
</comment>
<dbReference type="EC" id="1.14.15.46" evidence="12"/>
<dbReference type="InterPro" id="IPR018168">
    <property type="entry name" value="Ubi_Hdrlase_CS"/>
</dbReference>
<evidence type="ECO:0000256" key="9">
    <source>
        <dbReference type="ARBA" id="ARBA00023033"/>
    </source>
</evidence>
<evidence type="ECO:0000256" key="7">
    <source>
        <dbReference type="ARBA" id="ARBA00022946"/>
    </source>
</evidence>
<evidence type="ECO:0000259" key="13">
    <source>
        <dbReference type="Pfam" id="PF01494"/>
    </source>
</evidence>
<keyword evidence="9 12" id="KW-0503">Monooxygenase</keyword>
<evidence type="ECO:0000256" key="12">
    <source>
        <dbReference type="HAMAP-Rule" id="MF_03193"/>
    </source>
</evidence>
<dbReference type="GO" id="GO:0120538">
    <property type="term" value="F:2-methoxy-6-polyprenolphenol 4-hydroxylase activity"/>
    <property type="evidence" value="ECO:0007669"/>
    <property type="project" value="UniProtKB-EC"/>
</dbReference>
<dbReference type="HAMAP" id="MF_03193">
    <property type="entry name" value="COQ6_monooxygenase"/>
    <property type="match status" value="1"/>
</dbReference>
<evidence type="ECO:0000256" key="11">
    <source>
        <dbReference type="ARBA" id="ARBA00023136"/>
    </source>
</evidence>
<evidence type="ECO:0000256" key="8">
    <source>
        <dbReference type="ARBA" id="ARBA00023002"/>
    </source>
</evidence>
<dbReference type="OrthoDB" id="683240at2759"/>
<keyword evidence="3 12" id="KW-0285">Flavoprotein</keyword>
<evidence type="ECO:0000256" key="6">
    <source>
        <dbReference type="ARBA" id="ARBA00022827"/>
    </source>
</evidence>
<comment type="catalytic activity">
    <reaction evidence="12">
        <text>a 2-methoxy-6-(all-trans-polyprenyl)phenol + 2 reduced [2Fe-2S]-[ferredoxin] + O2 + 2 H(+) = a 2-methoxy-6-(all-trans-polyprenyl)benzene-1,4-diol + 2 oxidized [2Fe-2S]-[ferredoxin] + H2O</text>
        <dbReference type="Rhea" id="RHEA:81183"/>
        <dbReference type="Rhea" id="RHEA-COMP:9551"/>
        <dbReference type="Rhea" id="RHEA-COMP:10000"/>
        <dbReference type="Rhea" id="RHEA-COMP:10001"/>
        <dbReference type="Rhea" id="RHEA-COMP:10858"/>
        <dbReference type="ChEBI" id="CHEBI:15377"/>
        <dbReference type="ChEBI" id="CHEBI:15378"/>
        <dbReference type="ChEBI" id="CHEBI:15379"/>
        <dbReference type="ChEBI" id="CHEBI:33737"/>
        <dbReference type="ChEBI" id="CHEBI:33738"/>
        <dbReference type="ChEBI" id="CHEBI:62731"/>
        <dbReference type="ChEBI" id="CHEBI:84166"/>
        <dbReference type="EC" id="1.14.15.46"/>
    </reaction>
</comment>
<dbReference type="GO" id="GO:0106364">
    <property type="term" value="F:4-hydroxy-3-all-trans-polyprenylbenzoate oxygenase activity"/>
    <property type="evidence" value="ECO:0007669"/>
    <property type="project" value="UniProtKB-EC"/>
</dbReference>
<keyword evidence="15" id="KW-1185">Reference proteome</keyword>
<evidence type="ECO:0000256" key="10">
    <source>
        <dbReference type="ARBA" id="ARBA00023128"/>
    </source>
</evidence>
<dbReference type="PROSITE" id="PS01304">
    <property type="entry name" value="UBIH"/>
    <property type="match status" value="1"/>
</dbReference>
<evidence type="ECO:0000256" key="5">
    <source>
        <dbReference type="ARBA" id="ARBA00022792"/>
    </source>
</evidence>
<name>A0A8S4PHL4_OWEFU</name>
<dbReference type="AlphaFoldDB" id="A0A8S4PHL4"/>
<keyword evidence="8 12" id="KW-0560">Oxidoreductase</keyword>
<comment type="subcellular location">
    <subcellularLocation>
        <location evidence="12">Mitochondrion inner membrane</location>
        <topology evidence="12">Peripheral membrane protein</topology>
        <orientation evidence="12">Matrix side</orientation>
    </subcellularLocation>
</comment>
<comment type="cofactor">
    <cofactor evidence="1 12">
        <name>FAD</name>
        <dbReference type="ChEBI" id="CHEBI:57692"/>
    </cofactor>
</comment>
<sequence length="481" mass="52469">MSLLSITVTALRNIVARGRCSTCVASQRLLSTDNHATGDDSGPLYDVVISGGGMVGCAMACALGHEALFEGKKILLLEAAPDKGELKLLPTYANRVCALSPASTALLDSFGAWEHIVGMRAQPVKRMQVWESCSDSMITFNKDNMQGTLAHIVENDVTQDAITRQLNKVKDRVEIRYETKVKKYKMPKPMSNMTKLDSPWVKLRLENGDALQTRLLIGADGFRSLVRESCNIHNMSWDYNQRAIVCTLQLPTQTENNVAWQRFTPTGPIAILPLDDEHSSLVWSTTPEDAKHLLALPNDSFVDALNDALWENSQKDSTAVYAGQLLDQLIRSISPAGTSTAGRQLPPHITGVDDNRGAFPLGLCHATNYVKSGVALIGDAAHRIHPLAGQGVNLGFGDVACLKNILTQAVKDGAGLGSILHLSDYERQRQRQIIPVMATVDGLNRLYRNKMSPLVLLRSLGLQTTNALNPLKDLIMSKAIA</sequence>
<keyword evidence="10 12" id="KW-0496">Mitochondrion</keyword>